<sequence length="220" mass="24144">MEELFSAVDAYFIDKLIEKEAIFDQVLANNQKHGLPPHDVSPSQGKFLYLLSKIAKAQRILEIGTLGGYSTIWFAKALPQNGKIISLEFDQTHAKIAQENTKLAGFSDKIDIIVGPAAESLAQLVNENSLPFDLIFIDADKENNPLYLKYAQQLAKSGTIIIGDNVVRNGEVLSTESNDGRILGVRQFVEELATNQKLTSTAIETVGVKGYDGFTISIVE</sequence>
<dbReference type="InterPro" id="IPR029063">
    <property type="entry name" value="SAM-dependent_MTases_sf"/>
</dbReference>
<dbReference type="Pfam" id="PF01596">
    <property type="entry name" value="Methyltransf_3"/>
    <property type="match status" value="1"/>
</dbReference>
<gene>
    <name evidence="4" type="ORF">RAK27_04150</name>
</gene>
<keyword evidence="3" id="KW-0949">S-adenosyl-L-methionine</keyword>
<proteinExistence type="predicted"/>
<dbReference type="GO" id="GO:0032259">
    <property type="term" value="P:methylation"/>
    <property type="evidence" value="ECO:0007669"/>
    <property type="project" value="UniProtKB-KW"/>
</dbReference>
<dbReference type="PANTHER" id="PTHR10509">
    <property type="entry name" value="O-METHYLTRANSFERASE-RELATED"/>
    <property type="match status" value="1"/>
</dbReference>
<dbReference type="GO" id="GO:0008757">
    <property type="term" value="F:S-adenosylmethionine-dependent methyltransferase activity"/>
    <property type="evidence" value="ECO:0007669"/>
    <property type="project" value="TreeGrafter"/>
</dbReference>
<dbReference type="RefSeq" id="WP_322808549.1">
    <property type="nucleotide sequence ID" value="NZ_JAVBVO010000002.1"/>
</dbReference>
<dbReference type="Proteomes" id="UP001290462">
    <property type="component" value="Unassembled WGS sequence"/>
</dbReference>
<evidence type="ECO:0000256" key="2">
    <source>
        <dbReference type="ARBA" id="ARBA00022679"/>
    </source>
</evidence>
<dbReference type="PANTHER" id="PTHR10509:SF14">
    <property type="entry name" value="CAFFEOYL-COA O-METHYLTRANSFERASE 3-RELATED"/>
    <property type="match status" value="1"/>
</dbReference>
<dbReference type="CDD" id="cd02440">
    <property type="entry name" value="AdoMet_MTases"/>
    <property type="match status" value="1"/>
</dbReference>
<protein>
    <submittedName>
        <fullName evidence="4">O-methyltransferase</fullName>
        <ecNumber evidence="4">2.1.1.-</ecNumber>
    </submittedName>
</protein>
<keyword evidence="1 4" id="KW-0489">Methyltransferase</keyword>
<dbReference type="PROSITE" id="PS51682">
    <property type="entry name" value="SAM_OMT_I"/>
    <property type="match status" value="1"/>
</dbReference>
<comment type="caution">
    <text evidence="4">The sequence shown here is derived from an EMBL/GenBank/DDBJ whole genome shotgun (WGS) entry which is preliminary data.</text>
</comment>
<reference evidence="4" key="1">
    <citation type="submission" date="2023-08" db="EMBL/GenBank/DDBJ databases">
        <title>Genomic characterization of piscicolin 126 produced by Carnobacterium maltaromaticum CM22 strain isolated from salmon (Salmo salar).</title>
        <authorList>
            <person name="Gonzalez-Gragera E."/>
            <person name="Garcia-Lopez J.D."/>
            <person name="Teso-Perez C."/>
            <person name="Gimenez-Hernandez I."/>
            <person name="Peralta-Sanchez J.M."/>
            <person name="Valdivia E."/>
            <person name="Montalban-Lopez M."/>
            <person name="Martin-Platero A.M."/>
            <person name="Banos A."/>
            <person name="Martinez-Bueno M."/>
        </authorList>
    </citation>
    <scope>NUCLEOTIDE SEQUENCE</scope>
    <source>
        <strain evidence="4">CM22</strain>
    </source>
</reference>
<evidence type="ECO:0000313" key="4">
    <source>
        <dbReference type="EMBL" id="MDZ5757843.1"/>
    </source>
</evidence>
<dbReference type="AlphaFoldDB" id="A0AAW9K6A8"/>
<dbReference type="InterPro" id="IPR050362">
    <property type="entry name" value="Cation-dep_OMT"/>
</dbReference>
<evidence type="ECO:0000256" key="1">
    <source>
        <dbReference type="ARBA" id="ARBA00022603"/>
    </source>
</evidence>
<keyword evidence="2 4" id="KW-0808">Transferase</keyword>
<evidence type="ECO:0000313" key="5">
    <source>
        <dbReference type="Proteomes" id="UP001290462"/>
    </source>
</evidence>
<dbReference type="InterPro" id="IPR002935">
    <property type="entry name" value="SAM_O-MeTrfase"/>
</dbReference>
<dbReference type="GO" id="GO:0008171">
    <property type="term" value="F:O-methyltransferase activity"/>
    <property type="evidence" value="ECO:0007669"/>
    <property type="project" value="InterPro"/>
</dbReference>
<dbReference type="Gene3D" id="3.40.50.150">
    <property type="entry name" value="Vaccinia Virus protein VP39"/>
    <property type="match status" value="1"/>
</dbReference>
<dbReference type="EC" id="2.1.1.-" evidence="4"/>
<dbReference type="EMBL" id="JAVBVO010000002">
    <property type="protein sequence ID" value="MDZ5757843.1"/>
    <property type="molecule type" value="Genomic_DNA"/>
</dbReference>
<name>A0AAW9K6A8_CARML</name>
<organism evidence="4 5">
    <name type="scientific">Carnobacterium maltaromaticum</name>
    <name type="common">Carnobacterium piscicola</name>
    <dbReference type="NCBI Taxonomy" id="2751"/>
    <lineage>
        <taxon>Bacteria</taxon>
        <taxon>Bacillati</taxon>
        <taxon>Bacillota</taxon>
        <taxon>Bacilli</taxon>
        <taxon>Lactobacillales</taxon>
        <taxon>Carnobacteriaceae</taxon>
        <taxon>Carnobacterium</taxon>
    </lineage>
</organism>
<dbReference type="SUPFAM" id="SSF53335">
    <property type="entry name" value="S-adenosyl-L-methionine-dependent methyltransferases"/>
    <property type="match status" value="1"/>
</dbReference>
<accession>A0AAW9K6A8</accession>
<evidence type="ECO:0000256" key="3">
    <source>
        <dbReference type="ARBA" id="ARBA00022691"/>
    </source>
</evidence>